<gene>
    <name evidence="2" type="ORF">SAMN02745673_02699</name>
</gene>
<accession>A0A1T4RCD6</accession>
<evidence type="ECO:0000313" key="2">
    <source>
        <dbReference type="EMBL" id="SKA13635.1"/>
    </source>
</evidence>
<sequence>MARKVSEASLTTRPAPTRRRRRATVNRACATVTSSLPRPRSMEETVTEPARPALVWVLVPDATGRMRPEARWA</sequence>
<reference evidence="2 3" key="1">
    <citation type="submission" date="2017-02" db="EMBL/GenBank/DDBJ databases">
        <authorList>
            <person name="Peterson S.W."/>
        </authorList>
    </citation>
    <scope>NUCLEOTIDE SEQUENCE [LARGE SCALE GENOMIC DNA]</scope>
    <source>
        <strain evidence="2 3">DSM 45154</strain>
    </source>
</reference>
<dbReference type="AlphaFoldDB" id="A0A1T4RCD6"/>
<protein>
    <submittedName>
        <fullName evidence="2">Uncharacterized protein</fullName>
    </submittedName>
</protein>
<evidence type="ECO:0000256" key="1">
    <source>
        <dbReference type="SAM" id="MobiDB-lite"/>
    </source>
</evidence>
<organism evidence="2 3">
    <name type="scientific">Marinactinospora thermotolerans DSM 45154</name>
    <dbReference type="NCBI Taxonomy" id="1122192"/>
    <lineage>
        <taxon>Bacteria</taxon>
        <taxon>Bacillati</taxon>
        <taxon>Actinomycetota</taxon>
        <taxon>Actinomycetes</taxon>
        <taxon>Streptosporangiales</taxon>
        <taxon>Nocardiopsidaceae</taxon>
        <taxon>Marinactinospora</taxon>
    </lineage>
</organism>
<keyword evidence="3" id="KW-1185">Reference proteome</keyword>
<dbReference type="STRING" id="1122192.SAMN02745673_02699"/>
<evidence type="ECO:0000313" key="3">
    <source>
        <dbReference type="Proteomes" id="UP000190637"/>
    </source>
</evidence>
<dbReference type="Proteomes" id="UP000190637">
    <property type="component" value="Unassembled WGS sequence"/>
</dbReference>
<feature type="region of interest" description="Disordered" evidence="1">
    <location>
        <begin position="1"/>
        <end position="26"/>
    </location>
</feature>
<proteinExistence type="predicted"/>
<dbReference type="EMBL" id="FUWS01000006">
    <property type="protein sequence ID" value="SKA13635.1"/>
    <property type="molecule type" value="Genomic_DNA"/>
</dbReference>
<name>A0A1T4RCD6_9ACTN</name>